<protein>
    <submittedName>
        <fullName evidence="1">Uncharacterized protein</fullName>
    </submittedName>
</protein>
<dbReference type="Proteomes" id="UP000327143">
    <property type="component" value="Chromosome"/>
</dbReference>
<organism evidence="1 2">
    <name type="scientific">Streptomyces viridosporus T7A</name>
    <dbReference type="NCBI Taxonomy" id="665577"/>
    <lineage>
        <taxon>Bacteria</taxon>
        <taxon>Bacillati</taxon>
        <taxon>Actinomycetota</taxon>
        <taxon>Actinomycetes</taxon>
        <taxon>Kitasatosporales</taxon>
        <taxon>Streptomycetaceae</taxon>
        <taxon>Streptomyces</taxon>
    </lineage>
</organism>
<reference evidence="1 2" key="1">
    <citation type="submission" date="2017-09" db="EMBL/GenBank/DDBJ databases">
        <authorList>
            <person name="Lee N."/>
            <person name="Cho B.-K."/>
        </authorList>
    </citation>
    <scope>NUCLEOTIDE SEQUENCE [LARGE SCALE GENOMIC DNA]</scope>
    <source>
        <strain evidence="1 2">ATCC 39115</strain>
    </source>
</reference>
<evidence type="ECO:0000313" key="1">
    <source>
        <dbReference type="EMBL" id="QEU86221.1"/>
    </source>
</evidence>
<evidence type="ECO:0000313" key="2">
    <source>
        <dbReference type="Proteomes" id="UP000327143"/>
    </source>
</evidence>
<sequence length="76" mass="8475">MRTSAASRSRTVRALSLGRGLLLRTRGASRVFEQRLNRSPGDGQVRQVLLQARHLTPSAIECFSGRAFFCVQTLEE</sequence>
<keyword evidence="2" id="KW-1185">Reference proteome</keyword>
<dbReference type="EMBL" id="CP023700">
    <property type="protein sequence ID" value="QEU86221.1"/>
    <property type="molecule type" value="Genomic_DNA"/>
</dbReference>
<name>A0ABX6AG16_STRVD</name>
<proteinExistence type="predicted"/>
<gene>
    <name evidence="1" type="ORF">CP969_17055</name>
</gene>
<accession>A0ABX6AG16</accession>